<comment type="caution">
    <text evidence="1">The sequence shown here is derived from an EMBL/GenBank/DDBJ whole genome shotgun (WGS) entry which is preliminary data.</text>
</comment>
<dbReference type="RefSeq" id="WP_195388214.1">
    <property type="nucleotide sequence ID" value="NZ_JADNGL010000006.1"/>
</dbReference>
<dbReference type="AlphaFoldDB" id="A0AAW6E7I7"/>
<protein>
    <recommendedName>
        <fullName evidence="3">Transcriptional regulator</fullName>
    </recommendedName>
</protein>
<evidence type="ECO:0008006" key="3">
    <source>
        <dbReference type="Google" id="ProtNLM"/>
    </source>
</evidence>
<proteinExistence type="predicted"/>
<reference evidence="1" key="1">
    <citation type="submission" date="2023-01" db="EMBL/GenBank/DDBJ databases">
        <title>Human gut microbiome strain richness.</title>
        <authorList>
            <person name="Chen-Liaw A."/>
        </authorList>
    </citation>
    <scope>NUCLEOTIDE SEQUENCE</scope>
    <source>
        <strain evidence="1">1001275st1_F4_1001275B_160808</strain>
    </source>
</reference>
<organism evidence="1 2">
    <name type="scientific">Ruminococcus bicirculans</name>
    <name type="common">ex Wegman et al. 2014</name>
    <dbReference type="NCBI Taxonomy" id="1160721"/>
    <lineage>
        <taxon>Bacteria</taxon>
        <taxon>Bacillati</taxon>
        <taxon>Bacillota</taxon>
        <taxon>Clostridia</taxon>
        <taxon>Eubacteriales</taxon>
        <taxon>Oscillospiraceae</taxon>
        <taxon>Ruminococcus</taxon>
    </lineage>
</organism>
<accession>A0AAW6E7I7</accession>
<name>A0AAW6E7I7_9FIRM</name>
<dbReference type="Proteomes" id="UP001211015">
    <property type="component" value="Unassembled WGS sequence"/>
</dbReference>
<sequence>METLRKAADVLGVLTDSLYSFPEEIQAEICDAMKSYEASDELSAHKQYEEIEKLWRKGTLILGMREIAENTGMEISSLMPLSENEKLNLMYEYAIGTEKDELVRMVNER</sequence>
<evidence type="ECO:0000313" key="1">
    <source>
        <dbReference type="EMBL" id="MDB8744365.1"/>
    </source>
</evidence>
<evidence type="ECO:0000313" key="2">
    <source>
        <dbReference type="Proteomes" id="UP001211015"/>
    </source>
</evidence>
<gene>
    <name evidence="1" type="ORF">PNU62_04970</name>
</gene>
<dbReference type="EMBL" id="JAQMLV010000005">
    <property type="protein sequence ID" value="MDB8744365.1"/>
    <property type="molecule type" value="Genomic_DNA"/>
</dbReference>